<evidence type="ECO:0000313" key="2">
    <source>
        <dbReference type="Proteomes" id="UP000325255"/>
    </source>
</evidence>
<evidence type="ECO:0000313" key="1">
    <source>
        <dbReference type="EMBL" id="KAA5612580.1"/>
    </source>
</evidence>
<dbReference type="AlphaFoldDB" id="A0A5M6IW71"/>
<proteinExistence type="predicted"/>
<reference evidence="1 2" key="1">
    <citation type="submission" date="2019-09" db="EMBL/GenBank/DDBJ databases">
        <title>Genome sequence of Rhodovastum atsumiense, a diverse member of the Acetobacteraceae family of non-sulfur purple photosynthetic bacteria.</title>
        <authorList>
            <person name="Meyer T."/>
            <person name="Kyndt J."/>
        </authorList>
    </citation>
    <scope>NUCLEOTIDE SEQUENCE [LARGE SCALE GENOMIC DNA]</scope>
    <source>
        <strain evidence="1 2">DSM 21279</strain>
    </source>
</reference>
<name>A0A5M6IW71_9PROT</name>
<gene>
    <name evidence="1" type="ORF">F1189_08985</name>
</gene>
<dbReference type="OrthoDB" id="7272987at2"/>
<dbReference type="RefSeq" id="WP_150040395.1">
    <property type="nucleotide sequence ID" value="NZ_OW485601.1"/>
</dbReference>
<keyword evidence="2" id="KW-1185">Reference proteome</keyword>
<organism evidence="1 2">
    <name type="scientific">Rhodovastum atsumiense</name>
    <dbReference type="NCBI Taxonomy" id="504468"/>
    <lineage>
        <taxon>Bacteria</taxon>
        <taxon>Pseudomonadati</taxon>
        <taxon>Pseudomonadota</taxon>
        <taxon>Alphaproteobacteria</taxon>
        <taxon>Acetobacterales</taxon>
        <taxon>Acetobacteraceae</taxon>
        <taxon>Rhodovastum</taxon>
    </lineage>
</organism>
<dbReference type="EMBL" id="VWPK01000011">
    <property type="protein sequence ID" value="KAA5612580.1"/>
    <property type="molecule type" value="Genomic_DNA"/>
</dbReference>
<dbReference type="Proteomes" id="UP000325255">
    <property type="component" value="Unassembled WGS sequence"/>
</dbReference>
<comment type="caution">
    <text evidence="1">The sequence shown here is derived from an EMBL/GenBank/DDBJ whole genome shotgun (WGS) entry which is preliminary data.</text>
</comment>
<sequence>MTDYTDALAGITQTALDACDPTFSAGRSGIYAYLTIGRMHGVCVTFADRHDVNGEVPSLIRDGVVLRFLIPRGASLDDLVLGLAEGGHLSTLIDTVLEGHVLTLGPDSATGRLTDAAAAARDDLLETIGALGPLAHFDDEAFDFADTAPELKVFWSMPDFADFADFDCDGVPA</sequence>
<accession>A0A5M6IW71</accession>
<protein>
    <submittedName>
        <fullName evidence="1">Uncharacterized protein</fullName>
    </submittedName>
</protein>